<reference evidence="3" key="1">
    <citation type="journal article" date="2021" name="Mol. Ecol. Resour.">
        <title>Apolygus lucorum genome provides insights into omnivorousness and mesophyll feeding.</title>
        <authorList>
            <person name="Liu Y."/>
            <person name="Liu H."/>
            <person name="Wang H."/>
            <person name="Huang T."/>
            <person name="Liu B."/>
            <person name="Yang B."/>
            <person name="Yin L."/>
            <person name="Li B."/>
            <person name="Zhang Y."/>
            <person name="Zhang S."/>
            <person name="Jiang F."/>
            <person name="Zhang X."/>
            <person name="Ren Y."/>
            <person name="Wang B."/>
            <person name="Wang S."/>
            <person name="Lu Y."/>
            <person name="Wu K."/>
            <person name="Fan W."/>
            <person name="Wang G."/>
        </authorList>
    </citation>
    <scope>NUCLEOTIDE SEQUENCE</scope>
    <source>
        <strain evidence="3">12Hb</strain>
    </source>
</reference>
<sequence>MEDVQQNGKDTEVSGIEDRINPVRIDEVFIVKQEVIEEEAVSEDPLHISAQSTHTSPARPKSELSCDICGYQAANKRERNRHRKVHLGNKPFVCDECGFKARSRYDVHPSHRCLYIAWNRLELKYYDYEILVLD</sequence>
<evidence type="ECO:0000313" key="4">
    <source>
        <dbReference type="Proteomes" id="UP000466442"/>
    </source>
</evidence>
<proteinExistence type="predicted"/>
<comment type="caution">
    <text evidence="3">The sequence shown here is derived from an EMBL/GenBank/DDBJ whole genome shotgun (WGS) entry which is preliminary data.</text>
</comment>
<dbReference type="PROSITE" id="PS50157">
    <property type="entry name" value="ZINC_FINGER_C2H2_2"/>
    <property type="match status" value="1"/>
</dbReference>
<dbReference type="InterPro" id="IPR013087">
    <property type="entry name" value="Znf_C2H2_type"/>
</dbReference>
<organism evidence="3 4">
    <name type="scientific">Apolygus lucorum</name>
    <name type="common">Small green plant bug</name>
    <name type="synonym">Lygocoris lucorum</name>
    <dbReference type="NCBI Taxonomy" id="248454"/>
    <lineage>
        <taxon>Eukaryota</taxon>
        <taxon>Metazoa</taxon>
        <taxon>Ecdysozoa</taxon>
        <taxon>Arthropoda</taxon>
        <taxon>Hexapoda</taxon>
        <taxon>Insecta</taxon>
        <taxon>Pterygota</taxon>
        <taxon>Neoptera</taxon>
        <taxon>Paraneoptera</taxon>
        <taxon>Hemiptera</taxon>
        <taxon>Heteroptera</taxon>
        <taxon>Panheteroptera</taxon>
        <taxon>Cimicomorpha</taxon>
        <taxon>Miridae</taxon>
        <taxon>Mirini</taxon>
        <taxon>Apolygus</taxon>
    </lineage>
</organism>
<name>A0A8S9WNC0_APOLU</name>
<evidence type="ECO:0000259" key="2">
    <source>
        <dbReference type="PROSITE" id="PS50157"/>
    </source>
</evidence>
<dbReference type="Gene3D" id="3.30.160.60">
    <property type="entry name" value="Classic Zinc Finger"/>
    <property type="match status" value="1"/>
</dbReference>
<protein>
    <recommendedName>
        <fullName evidence="2">C2H2-type domain-containing protein</fullName>
    </recommendedName>
</protein>
<accession>A0A8S9WNC0</accession>
<evidence type="ECO:0000313" key="3">
    <source>
        <dbReference type="EMBL" id="KAF6197691.1"/>
    </source>
</evidence>
<dbReference type="AlphaFoldDB" id="A0A8S9WNC0"/>
<dbReference type="EMBL" id="WIXP02000017">
    <property type="protein sequence ID" value="KAF6197691.1"/>
    <property type="molecule type" value="Genomic_DNA"/>
</dbReference>
<dbReference type="InterPro" id="IPR036236">
    <property type="entry name" value="Znf_C2H2_sf"/>
</dbReference>
<keyword evidence="1" id="KW-0863">Zinc-finger</keyword>
<evidence type="ECO:0000256" key="1">
    <source>
        <dbReference type="PROSITE-ProRule" id="PRU00042"/>
    </source>
</evidence>
<dbReference type="Proteomes" id="UP000466442">
    <property type="component" value="Unassembled WGS sequence"/>
</dbReference>
<keyword evidence="4" id="KW-1185">Reference proteome</keyword>
<feature type="domain" description="C2H2-type" evidence="2">
    <location>
        <begin position="64"/>
        <end position="91"/>
    </location>
</feature>
<keyword evidence="1" id="KW-0862">Zinc</keyword>
<dbReference type="GO" id="GO:0008270">
    <property type="term" value="F:zinc ion binding"/>
    <property type="evidence" value="ECO:0007669"/>
    <property type="project" value="UniProtKB-KW"/>
</dbReference>
<keyword evidence="1" id="KW-0479">Metal-binding</keyword>
<dbReference type="OrthoDB" id="654211at2759"/>
<dbReference type="SUPFAM" id="SSF57667">
    <property type="entry name" value="beta-beta-alpha zinc fingers"/>
    <property type="match status" value="1"/>
</dbReference>
<gene>
    <name evidence="3" type="ORF">GE061_008657</name>
</gene>